<dbReference type="InterPro" id="IPR029052">
    <property type="entry name" value="Metallo-depent_PP-like"/>
</dbReference>
<gene>
    <name evidence="2" type="primary">yvnB</name>
    <name evidence="2" type="ORF">ING2E5A_1168</name>
</gene>
<reference evidence="2 3" key="1">
    <citation type="submission" date="2016-08" db="EMBL/GenBank/DDBJ databases">
        <authorList>
            <person name="Seilhamer J.J."/>
        </authorList>
    </citation>
    <scope>NUCLEOTIDE SEQUENCE [LARGE SCALE GENOMIC DNA]</scope>
    <source>
        <strain evidence="2">ING2-E5A</strain>
    </source>
</reference>
<feature type="domain" description="Calcineurin-like phosphoesterase" evidence="1">
    <location>
        <begin position="35"/>
        <end position="248"/>
    </location>
</feature>
<dbReference type="Gene3D" id="3.60.21.10">
    <property type="match status" value="1"/>
</dbReference>
<dbReference type="PANTHER" id="PTHR43143:SF5">
    <property type="entry name" value="SECRETED PROTEIN"/>
    <property type="match status" value="1"/>
</dbReference>
<dbReference type="InterPro" id="IPR004843">
    <property type="entry name" value="Calcineurin-like_PHP"/>
</dbReference>
<sequence>MKTLSKTSGSRLFCLWGVLMLSIGAVFAQKFTIPVIPDTQESVTRKRGIFFSQIEWIAAKADSLKAPIVLHVGDLVNFNNFDQWELASVGMRILDRADIPYAIALGNHDTGAVGEFSGSAAPGNVNANLRNTHKFNYFFPVNRFPLQKGRFEKNKSDNAYYTFRAGNVNWIVVTLEFCAREAAAQWMDRVLKEHPDHNAIILTHYHLTGRGEIATNNAGYGDMNVVDIFEKYIRPNKNVLMVLSGHTVWSSWRVDQGTEGNNIYQILQDYQRKDEGYIRLLDIDTEKGTISAKMYSPYLDNTLEDNSSFSFTDVKFIK</sequence>
<dbReference type="EMBL" id="LT608328">
    <property type="protein sequence ID" value="SCM57064.1"/>
    <property type="molecule type" value="Genomic_DNA"/>
</dbReference>
<keyword evidence="3" id="KW-1185">Reference proteome</keyword>
<organism evidence="2 3">
    <name type="scientific">Petrimonas mucosa</name>
    <dbReference type="NCBI Taxonomy" id="1642646"/>
    <lineage>
        <taxon>Bacteria</taxon>
        <taxon>Pseudomonadati</taxon>
        <taxon>Bacteroidota</taxon>
        <taxon>Bacteroidia</taxon>
        <taxon>Bacteroidales</taxon>
        <taxon>Dysgonomonadaceae</taxon>
        <taxon>Petrimonas</taxon>
    </lineage>
</organism>
<dbReference type="InterPro" id="IPR051918">
    <property type="entry name" value="STPP_CPPED1"/>
</dbReference>
<protein>
    <recommendedName>
        <fullName evidence="1">Calcineurin-like phosphoesterase domain-containing protein</fullName>
    </recommendedName>
</protein>
<evidence type="ECO:0000313" key="2">
    <source>
        <dbReference type="EMBL" id="SCM57064.1"/>
    </source>
</evidence>
<dbReference type="KEGG" id="pmuc:ING2E5A_1168"/>
<evidence type="ECO:0000313" key="3">
    <source>
        <dbReference type="Proteomes" id="UP000178485"/>
    </source>
</evidence>
<accession>A0A1G4G630</accession>
<dbReference type="Proteomes" id="UP000178485">
    <property type="component" value="Chromosome i"/>
</dbReference>
<evidence type="ECO:0000259" key="1">
    <source>
        <dbReference type="Pfam" id="PF00149"/>
    </source>
</evidence>
<dbReference type="AlphaFoldDB" id="A0A1G4G630"/>
<proteinExistence type="predicted"/>
<dbReference type="STRING" id="1642646.ING2E5A_1168"/>
<dbReference type="RefSeq" id="WP_071136559.1">
    <property type="nucleotide sequence ID" value="NZ_DUQN01000061.1"/>
</dbReference>
<dbReference type="GO" id="GO:0016787">
    <property type="term" value="F:hydrolase activity"/>
    <property type="evidence" value="ECO:0007669"/>
    <property type="project" value="InterPro"/>
</dbReference>
<dbReference type="Pfam" id="PF00149">
    <property type="entry name" value="Metallophos"/>
    <property type="match status" value="1"/>
</dbReference>
<dbReference type="SUPFAM" id="SSF56300">
    <property type="entry name" value="Metallo-dependent phosphatases"/>
    <property type="match status" value="1"/>
</dbReference>
<dbReference type="PANTHER" id="PTHR43143">
    <property type="entry name" value="METALLOPHOSPHOESTERASE, CALCINEURIN SUPERFAMILY"/>
    <property type="match status" value="1"/>
</dbReference>
<name>A0A1G4G630_9BACT</name>